<reference evidence="1 2" key="1">
    <citation type="submission" date="2020-09" db="EMBL/GenBank/DDBJ databases">
        <title>Flavimobilis rhizosphaerae sp. nov., isolated from rhizosphere soil of Spartina alterniflora.</title>
        <authorList>
            <person name="Hanqin C."/>
        </authorList>
    </citation>
    <scope>NUCLEOTIDE SEQUENCE [LARGE SCALE GENOMIC DNA]</scope>
    <source>
        <strain evidence="1 2">GY 10621</strain>
    </source>
</reference>
<name>A0ABR9DTZ8_9MICO</name>
<organism evidence="1 2">
    <name type="scientific">Flavimobilis rhizosphaerae</name>
    <dbReference type="NCBI Taxonomy" id="2775421"/>
    <lineage>
        <taxon>Bacteria</taxon>
        <taxon>Bacillati</taxon>
        <taxon>Actinomycetota</taxon>
        <taxon>Actinomycetes</taxon>
        <taxon>Micrococcales</taxon>
        <taxon>Jonesiaceae</taxon>
        <taxon>Flavimobilis</taxon>
    </lineage>
</organism>
<sequence length="132" mass="14590">MATMGNALVQEMTAWNPVLRTPAGSPDVRAMLALTFMASTALDRDSDNMPARMYFAGHDRLVYVLGYRDASALELVTDSDRRRVRRAIKTLRDAGAIRLAEHASAGYRTARYELLPRPVDNQPPARTGGPDE</sequence>
<accession>A0ABR9DTZ8</accession>
<proteinExistence type="predicted"/>
<evidence type="ECO:0000313" key="2">
    <source>
        <dbReference type="Proteomes" id="UP000642107"/>
    </source>
</evidence>
<dbReference type="EMBL" id="JACZDF010000013">
    <property type="protein sequence ID" value="MBD9700483.1"/>
    <property type="molecule type" value="Genomic_DNA"/>
</dbReference>
<evidence type="ECO:0008006" key="3">
    <source>
        <dbReference type="Google" id="ProtNLM"/>
    </source>
</evidence>
<evidence type="ECO:0000313" key="1">
    <source>
        <dbReference type="EMBL" id="MBD9700483.1"/>
    </source>
</evidence>
<dbReference type="RefSeq" id="WP_192282217.1">
    <property type="nucleotide sequence ID" value="NZ_JACZDF010000013.1"/>
</dbReference>
<dbReference type="Proteomes" id="UP000642107">
    <property type="component" value="Unassembled WGS sequence"/>
</dbReference>
<gene>
    <name evidence="1" type="ORF">IGS67_13490</name>
</gene>
<comment type="caution">
    <text evidence="1">The sequence shown here is derived from an EMBL/GenBank/DDBJ whole genome shotgun (WGS) entry which is preliminary data.</text>
</comment>
<protein>
    <recommendedName>
        <fullName evidence="3">Helix-turn-helix domain-containing protein</fullName>
    </recommendedName>
</protein>
<keyword evidence="2" id="KW-1185">Reference proteome</keyword>